<dbReference type="OrthoDB" id="1680360at2759"/>
<accession>A0A6A1UYC5</accession>
<comment type="caution">
    <text evidence="1">The sequence shown here is derived from an EMBL/GenBank/DDBJ whole genome shotgun (WGS) entry which is preliminary data.</text>
</comment>
<proteinExistence type="predicted"/>
<evidence type="ECO:0000313" key="1">
    <source>
        <dbReference type="EMBL" id="KAB1205321.1"/>
    </source>
</evidence>
<evidence type="ECO:0000313" key="2">
    <source>
        <dbReference type="Proteomes" id="UP000516437"/>
    </source>
</evidence>
<organism evidence="1 2">
    <name type="scientific">Morella rubra</name>
    <name type="common">Chinese bayberry</name>
    <dbReference type="NCBI Taxonomy" id="262757"/>
    <lineage>
        <taxon>Eukaryota</taxon>
        <taxon>Viridiplantae</taxon>
        <taxon>Streptophyta</taxon>
        <taxon>Embryophyta</taxon>
        <taxon>Tracheophyta</taxon>
        <taxon>Spermatophyta</taxon>
        <taxon>Magnoliopsida</taxon>
        <taxon>eudicotyledons</taxon>
        <taxon>Gunneridae</taxon>
        <taxon>Pentapetalae</taxon>
        <taxon>rosids</taxon>
        <taxon>fabids</taxon>
        <taxon>Fagales</taxon>
        <taxon>Myricaceae</taxon>
        <taxon>Morella</taxon>
    </lineage>
</organism>
<gene>
    <name evidence="1" type="ORF">CJ030_MR7G012043</name>
</gene>
<reference evidence="1 2" key="1">
    <citation type="journal article" date="2019" name="Plant Biotechnol. J.">
        <title>The red bayberry genome and genetic basis of sex determination.</title>
        <authorList>
            <person name="Jia H.M."/>
            <person name="Jia H.J."/>
            <person name="Cai Q.L."/>
            <person name="Wang Y."/>
            <person name="Zhao H.B."/>
            <person name="Yang W.F."/>
            <person name="Wang G.Y."/>
            <person name="Li Y.H."/>
            <person name="Zhan D.L."/>
            <person name="Shen Y.T."/>
            <person name="Niu Q.F."/>
            <person name="Chang L."/>
            <person name="Qiu J."/>
            <person name="Zhao L."/>
            <person name="Xie H.B."/>
            <person name="Fu W.Y."/>
            <person name="Jin J."/>
            <person name="Li X.W."/>
            <person name="Jiao Y."/>
            <person name="Zhou C.C."/>
            <person name="Tu T."/>
            <person name="Chai C.Y."/>
            <person name="Gao J.L."/>
            <person name="Fan L.J."/>
            <person name="van de Weg E."/>
            <person name="Wang J.Y."/>
            <person name="Gao Z.S."/>
        </authorList>
    </citation>
    <scope>NUCLEOTIDE SEQUENCE [LARGE SCALE GENOMIC DNA]</scope>
    <source>
        <tissue evidence="1">Leaves</tissue>
    </source>
</reference>
<dbReference type="EMBL" id="RXIC02000025">
    <property type="protein sequence ID" value="KAB1205321.1"/>
    <property type="molecule type" value="Genomic_DNA"/>
</dbReference>
<keyword evidence="2" id="KW-1185">Reference proteome</keyword>
<name>A0A6A1UYC5_9ROSI</name>
<sequence>MQSLASICETILPPLPLNSLEAPNEGQPTNAVCSFSAELLASQPPLPDQVNENAESPAWEAIGYHVDVDEDPREVPERGLWRRVW</sequence>
<dbReference type="AlphaFoldDB" id="A0A6A1UYC5"/>
<protein>
    <submittedName>
        <fullName evidence="1">Uncharacterized protein</fullName>
    </submittedName>
</protein>
<dbReference type="Proteomes" id="UP000516437">
    <property type="component" value="Chromosome 7"/>
</dbReference>